<sequence>MIFYNILFSLLLLINIQNIYGLQLYEQDLSRCGITKGCAFFPPNCEKNITVSGGSNNCTGAFLFETFSYGIYFTLLGVTSDIGAGSTYVGVGFSLDQFMGDDTVIACVIIGGTGKVYAAWNDKTRGYLQRDATPKLLSNTSTMFNNGDMRCSGLWSFKPTSTLKELSHIYDLSNPNYNFYLLFVRGFADPYSGELAGHVTADNSAFPWISSTSLQFCQSATTCNGSSMTSQLMSLNQSHQSGIPRLIKHFIAVLHAVFMMTAWFCIAGPSILIVRYLKCEKTSCWFQLHRILMILVFILVTAAFFGILYQAEWKIFTCSFVCDQEAFSKQVHTIAGFCVYILLCFQVLCGIFRPGKTSSIRHYFNWIHTCSGFVAWIAAATCCVLGIQLGKTGLSYNMPFGKLPEIIMMAIIGTFFICAIICEISSRRNKYVPEVDDKVRNMEVSKDGFNCCTLFFVLIYVFISIAGVVLLSLMLVSIFIQRGFKF</sequence>
<accession>A0AC35FHJ2</accession>
<dbReference type="WBParaSite" id="PS1159_v2.g17534.t1">
    <property type="protein sequence ID" value="PS1159_v2.g17534.t1"/>
    <property type="gene ID" value="PS1159_v2.g17534"/>
</dbReference>
<evidence type="ECO:0000313" key="2">
    <source>
        <dbReference type="WBParaSite" id="PS1159_v2.g17534.t1"/>
    </source>
</evidence>
<dbReference type="Proteomes" id="UP000887580">
    <property type="component" value="Unplaced"/>
</dbReference>
<name>A0AC35FHJ2_9BILA</name>
<protein>
    <submittedName>
        <fullName evidence="2">Cytochrome b561 domain-containing protein</fullName>
    </submittedName>
</protein>
<reference evidence="2" key="1">
    <citation type="submission" date="2022-11" db="UniProtKB">
        <authorList>
            <consortium name="WormBaseParasite"/>
        </authorList>
    </citation>
    <scope>IDENTIFICATION</scope>
</reference>
<organism evidence="1 2">
    <name type="scientific">Panagrolaimus sp. PS1159</name>
    <dbReference type="NCBI Taxonomy" id="55785"/>
    <lineage>
        <taxon>Eukaryota</taxon>
        <taxon>Metazoa</taxon>
        <taxon>Ecdysozoa</taxon>
        <taxon>Nematoda</taxon>
        <taxon>Chromadorea</taxon>
        <taxon>Rhabditida</taxon>
        <taxon>Tylenchina</taxon>
        <taxon>Panagrolaimomorpha</taxon>
        <taxon>Panagrolaimoidea</taxon>
        <taxon>Panagrolaimidae</taxon>
        <taxon>Panagrolaimus</taxon>
    </lineage>
</organism>
<evidence type="ECO:0000313" key="1">
    <source>
        <dbReference type="Proteomes" id="UP000887580"/>
    </source>
</evidence>
<proteinExistence type="predicted"/>